<dbReference type="PANTHER" id="PTHR36837:SF5">
    <property type="entry name" value="POLY-3-HYDROXYBUTYRATE SYNTHASE"/>
    <property type="match status" value="1"/>
</dbReference>
<dbReference type="Pfam" id="PF07167">
    <property type="entry name" value="PhaC_N"/>
    <property type="match status" value="1"/>
</dbReference>
<sequence length="603" mass="67927">MRNDDHKPTAAELAEAKELAERLQKLVGRSQKVWAQSLERSLHDITTLKPDPLNTAPAMAKLAYDYIDHPQKFIEASMAFWAGHADLWSRTWARAFGEEKVQPVVEPSRSDKRFKDEIWEQNPFFDHLKQSYLLTANWLKDSLEKAEGLSPQERKKLDLVVRNFIEAHAPSNYPGLNPEVLKATVDQKGENLLRGLEHMIRDMERGKGVLMIRQTDMDAFEVGKNMATTPGKVVFQNDVMQLIQYSPSTETVRKRPLLFIPPWINKFYILDLNEKKSMIRWLVGQGYTVFVISWINPDERQKDETWGSYMAKGPLTAITKALEETGADKVNIVGYCIGGTMLGTTLAYMAQNDDNRVASATFFTAQLDFTDAGELQAFVDDEVIDTIEGAVGECGYLAAENMAGAFNSLRSTDLIWSFVINNYFLGKENFPFDLLYWNSDSTAMPGRVHVFYLDQFYNRNALAKGAIEIDGVKLDLAKVKVPSYHVATIEDHIAPAASAYRGARLLGGRSQTYVLTGSGHIAGVVNPPEPQKYQFWTKAGMKADSLEEWREGTTETPGSWWPHWDAWLKKHSGPNVPPRQPGAKLGVIEDAPGSYVKIRADQR</sequence>
<dbReference type="Gene3D" id="3.40.50.1820">
    <property type="entry name" value="alpha/beta hydrolase"/>
    <property type="match status" value="1"/>
</dbReference>
<dbReference type="InterPro" id="IPR051321">
    <property type="entry name" value="PHA/PHB_synthase"/>
</dbReference>
<evidence type="ECO:0000259" key="5">
    <source>
        <dbReference type="Pfam" id="PF07167"/>
    </source>
</evidence>
<accession>A0A8J7SF46</accession>
<evidence type="ECO:0000256" key="2">
    <source>
        <dbReference type="ARBA" id="ARBA00022490"/>
    </source>
</evidence>
<dbReference type="NCBIfam" id="TIGR01838">
    <property type="entry name" value="PHA_synth_I"/>
    <property type="match status" value="1"/>
</dbReference>
<dbReference type="GO" id="GO:0042619">
    <property type="term" value="P:poly-hydroxybutyrate biosynthetic process"/>
    <property type="evidence" value="ECO:0007669"/>
    <property type="project" value="InterPro"/>
</dbReference>
<evidence type="ECO:0000256" key="4">
    <source>
        <dbReference type="ARBA" id="ARBA00023315"/>
    </source>
</evidence>
<dbReference type="InterPro" id="IPR010963">
    <property type="entry name" value="PHA_synth_I"/>
</dbReference>
<name>A0A8J7SF46_9RHOB</name>
<comment type="caution">
    <text evidence="6">The sequence shown here is derived from an EMBL/GenBank/DDBJ whole genome shotgun (WGS) entry which is preliminary data.</text>
</comment>
<keyword evidence="3" id="KW-0808">Transferase</keyword>
<evidence type="ECO:0000256" key="1">
    <source>
        <dbReference type="ARBA" id="ARBA00004496"/>
    </source>
</evidence>
<evidence type="ECO:0000256" key="3">
    <source>
        <dbReference type="ARBA" id="ARBA00022679"/>
    </source>
</evidence>
<keyword evidence="2" id="KW-0963">Cytoplasm</keyword>
<keyword evidence="7" id="KW-1185">Reference proteome</keyword>
<dbReference type="SUPFAM" id="SSF53474">
    <property type="entry name" value="alpha/beta-Hydrolases"/>
    <property type="match status" value="1"/>
</dbReference>
<organism evidence="6 7">
    <name type="scientific">Thermohalobaculum xanthum</name>
    <dbReference type="NCBI Taxonomy" id="2753746"/>
    <lineage>
        <taxon>Bacteria</taxon>
        <taxon>Pseudomonadati</taxon>
        <taxon>Pseudomonadota</taxon>
        <taxon>Alphaproteobacteria</taxon>
        <taxon>Rhodobacterales</taxon>
        <taxon>Paracoccaceae</taxon>
        <taxon>Thermohalobaculum</taxon>
    </lineage>
</organism>
<gene>
    <name evidence="6" type="primary">phaC</name>
    <name evidence="6" type="ORF">H0I76_09000</name>
</gene>
<dbReference type="Proteomes" id="UP000655420">
    <property type="component" value="Unassembled WGS sequence"/>
</dbReference>
<dbReference type="EMBL" id="JAEHHL010000004">
    <property type="protein sequence ID" value="MBK0399327.1"/>
    <property type="molecule type" value="Genomic_DNA"/>
</dbReference>
<dbReference type="InterPro" id="IPR010941">
    <property type="entry name" value="PhaC_N"/>
</dbReference>
<feature type="domain" description="Poly-beta-hydroxybutyrate polymerase N-terminal" evidence="5">
    <location>
        <begin position="111"/>
        <end position="282"/>
    </location>
</feature>
<dbReference type="PANTHER" id="PTHR36837">
    <property type="entry name" value="POLY(3-HYDROXYALKANOATE) POLYMERASE SUBUNIT PHAC"/>
    <property type="match status" value="1"/>
</dbReference>
<protein>
    <submittedName>
        <fullName evidence="6">Class I poly(R)-hydroxyalkanoic acid synthase</fullName>
    </submittedName>
</protein>
<keyword evidence="4" id="KW-0012">Acyltransferase</keyword>
<dbReference type="GO" id="GO:0016746">
    <property type="term" value="F:acyltransferase activity"/>
    <property type="evidence" value="ECO:0007669"/>
    <property type="project" value="UniProtKB-KW"/>
</dbReference>
<dbReference type="RefSeq" id="WP_200609441.1">
    <property type="nucleotide sequence ID" value="NZ_JAEHHL010000004.1"/>
</dbReference>
<reference evidence="6" key="1">
    <citation type="submission" date="2020-12" db="EMBL/GenBank/DDBJ databases">
        <title>Bacterial taxonomy.</title>
        <authorList>
            <person name="Pan X."/>
        </authorList>
    </citation>
    <scope>NUCLEOTIDE SEQUENCE</scope>
    <source>
        <strain evidence="6">M0105</strain>
    </source>
</reference>
<proteinExistence type="predicted"/>
<dbReference type="InterPro" id="IPR029058">
    <property type="entry name" value="AB_hydrolase_fold"/>
</dbReference>
<dbReference type="GO" id="GO:0005737">
    <property type="term" value="C:cytoplasm"/>
    <property type="evidence" value="ECO:0007669"/>
    <property type="project" value="UniProtKB-SubCell"/>
</dbReference>
<comment type="subcellular location">
    <subcellularLocation>
        <location evidence="1">Cytoplasm</location>
    </subcellularLocation>
</comment>
<evidence type="ECO:0000313" key="6">
    <source>
        <dbReference type="EMBL" id="MBK0399327.1"/>
    </source>
</evidence>
<dbReference type="AlphaFoldDB" id="A0A8J7SF46"/>
<evidence type="ECO:0000313" key="7">
    <source>
        <dbReference type="Proteomes" id="UP000655420"/>
    </source>
</evidence>